<evidence type="ECO:0000313" key="2">
    <source>
        <dbReference type="EMBL" id="QJA49376.1"/>
    </source>
</evidence>
<dbReference type="EMBL" id="MT144134">
    <property type="protein sequence ID" value="QJA49376.1"/>
    <property type="molecule type" value="Genomic_DNA"/>
</dbReference>
<name>A0A6H1ZN82_9ZZZZ</name>
<organism evidence="2">
    <name type="scientific">viral metagenome</name>
    <dbReference type="NCBI Taxonomy" id="1070528"/>
    <lineage>
        <taxon>unclassified sequences</taxon>
        <taxon>metagenomes</taxon>
        <taxon>organismal metagenomes</taxon>
    </lineage>
</organism>
<sequence length="192" mass="20598">MNETNDKSTDSTVYHFSTKDPSRKGLSRDDNEDLNRLREELEKYINDLLSSLKQEVLPSIPLEGAEGIKGDKGDRGYRGYRGTCADSYSAGSGIAISAEGVISAKIRRAITTAAAGAGATITANLYNSAGVEQTTGDESGITVYCSICGGTALNAALPLLEDNDDIFIISLPYSAEADRWYCISLFFNVDIC</sequence>
<reference evidence="2" key="1">
    <citation type="submission" date="2020-03" db="EMBL/GenBank/DDBJ databases">
        <title>The deep terrestrial virosphere.</title>
        <authorList>
            <person name="Holmfeldt K."/>
            <person name="Nilsson E."/>
            <person name="Simone D."/>
            <person name="Lopez-Fernandez M."/>
            <person name="Wu X."/>
            <person name="de Brujin I."/>
            <person name="Lundin D."/>
            <person name="Andersson A."/>
            <person name="Bertilsson S."/>
            <person name="Dopson M."/>
        </authorList>
    </citation>
    <scope>NUCLEOTIDE SEQUENCE</scope>
    <source>
        <strain evidence="2">TM448A01332</strain>
    </source>
</reference>
<evidence type="ECO:0000256" key="1">
    <source>
        <dbReference type="SAM" id="MobiDB-lite"/>
    </source>
</evidence>
<accession>A0A6H1ZN82</accession>
<gene>
    <name evidence="2" type="ORF">TM448A01332_0006</name>
</gene>
<protein>
    <submittedName>
        <fullName evidence="2">Uncharacterized protein</fullName>
    </submittedName>
</protein>
<feature type="region of interest" description="Disordered" evidence="1">
    <location>
        <begin position="1"/>
        <end position="31"/>
    </location>
</feature>
<dbReference type="AlphaFoldDB" id="A0A6H1ZN82"/>
<feature type="compositionally biased region" description="Basic and acidic residues" evidence="1">
    <location>
        <begin position="17"/>
        <end position="31"/>
    </location>
</feature>
<proteinExistence type="predicted"/>